<dbReference type="RefSeq" id="WP_051706652.1">
    <property type="nucleotide sequence ID" value="NZ_HF545616.1"/>
</dbReference>
<dbReference type="InterPro" id="IPR008767">
    <property type="entry name" value="Phage_SPP1_head-tail_adaptor"/>
</dbReference>
<name>A0ABP1WHM0_9FIRM</name>
<evidence type="ECO:0000313" key="1">
    <source>
        <dbReference type="EMBL" id="CCO05282.1"/>
    </source>
</evidence>
<reference evidence="1 2" key="1">
    <citation type="journal article" date="2014" name="Int. J. Syst. Evol. Microbiol.">
        <title>Complete genome of a new Firmicutes species belonging to the dominant human colonic microbiota ('Ruminococcus bicirculans') reveals two chromosomes and a selective capacity to utilize plant glucans.</title>
        <authorList>
            <consortium name="NISC Comparative Sequencing Program"/>
            <person name="Wegmann U."/>
            <person name="Louis P."/>
            <person name="Goesmann A."/>
            <person name="Henrissat B."/>
            <person name="Duncan S.H."/>
            <person name="Flint H.J."/>
        </authorList>
    </citation>
    <scope>NUCLEOTIDE SEQUENCE [LARGE SCALE GENOMIC DNA]</scope>
    <source>
        <strain evidence="1 2">80/3</strain>
    </source>
</reference>
<accession>A0ABP1WHM0</accession>
<keyword evidence="2" id="KW-1185">Reference proteome</keyword>
<organism evidence="1 2">
    <name type="scientific">Ruminococcus bicirculans</name>
    <name type="common">ex Wegman et al. 2014</name>
    <dbReference type="NCBI Taxonomy" id="1160721"/>
    <lineage>
        <taxon>Bacteria</taxon>
        <taxon>Bacillati</taxon>
        <taxon>Bacillota</taxon>
        <taxon>Clostridia</taxon>
        <taxon>Eubacteriales</taxon>
        <taxon>Oscillospiraceae</taxon>
        <taxon>Ruminococcus</taxon>
    </lineage>
</organism>
<dbReference type="Proteomes" id="UP000027600">
    <property type="component" value="Chromosome I"/>
</dbReference>
<evidence type="ECO:0000313" key="2">
    <source>
        <dbReference type="Proteomes" id="UP000027600"/>
    </source>
</evidence>
<gene>
    <name evidence="1" type="ORF">RBI_I01580</name>
</gene>
<protein>
    <submittedName>
        <fullName evidence="1">Hypothetical phage protein</fullName>
    </submittedName>
</protein>
<dbReference type="NCBIfam" id="TIGR01563">
    <property type="entry name" value="gp16_SPP1"/>
    <property type="match status" value="1"/>
</dbReference>
<dbReference type="EMBL" id="HF545616">
    <property type="protein sequence ID" value="CCO05282.1"/>
    <property type="molecule type" value="Genomic_DNA"/>
</dbReference>
<proteinExistence type="predicted"/>
<sequence>MLWRDIGYLCKAVKKLDAMRRPTKTEYEKREIFCNEKGIKRNEFYQAQTAGYKPELCVEIKASEYHKEEYFEYGGDMYRILRSYPTKAENLEIICTALVSENV</sequence>